<dbReference type="SUPFAM" id="SSF46955">
    <property type="entry name" value="Putative DNA-binding domain"/>
    <property type="match status" value="1"/>
</dbReference>
<dbReference type="Pfam" id="PF12728">
    <property type="entry name" value="HTH_17"/>
    <property type="match status" value="1"/>
</dbReference>
<evidence type="ECO:0000313" key="3">
    <source>
        <dbReference type="Proteomes" id="UP001227317"/>
    </source>
</evidence>
<dbReference type="Proteomes" id="UP001227317">
    <property type="component" value="Unassembled WGS sequence"/>
</dbReference>
<dbReference type="InterPro" id="IPR009061">
    <property type="entry name" value="DNA-bd_dom_put_sf"/>
</dbReference>
<proteinExistence type="predicted"/>
<gene>
    <name evidence="2" type="ORF">QSG27_17180</name>
</gene>
<dbReference type="InterPro" id="IPR041657">
    <property type="entry name" value="HTH_17"/>
</dbReference>
<dbReference type="RefSeq" id="WP_306708211.1">
    <property type="nucleotide sequence ID" value="NZ_JAUJFI010000086.1"/>
</dbReference>
<organism evidence="2 3">
    <name type="scientific">Azospirillum isscasi</name>
    <dbReference type="NCBI Taxonomy" id="3053926"/>
    <lineage>
        <taxon>Bacteria</taxon>
        <taxon>Pseudomonadati</taxon>
        <taxon>Pseudomonadota</taxon>
        <taxon>Alphaproteobacteria</taxon>
        <taxon>Rhodospirillales</taxon>
        <taxon>Azospirillaceae</taxon>
        <taxon>Azospirillum</taxon>
    </lineage>
</organism>
<comment type="caution">
    <text evidence="2">The sequence shown here is derived from an EMBL/GenBank/DDBJ whole genome shotgun (WGS) entry which is preliminary data.</text>
</comment>
<keyword evidence="3" id="KW-1185">Reference proteome</keyword>
<accession>A0ABU0WKS2</accession>
<reference evidence="2 3" key="1">
    <citation type="submission" date="2023-06" db="EMBL/GenBank/DDBJ databases">
        <title>Azospirillum isscasensis sp.nov, a bacterium isolated from rhizosphere soil of rice.</title>
        <authorList>
            <person name="Wang H."/>
        </authorList>
    </citation>
    <scope>NUCLEOTIDE SEQUENCE [LARGE SCALE GENOMIC DNA]</scope>
    <source>
        <strain evidence="2 3">C340-1</strain>
    </source>
</reference>
<dbReference type="EMBL" id="JAUJFI010000086">
    <property type="protein sequence ID" value="MDQ2104437.1"/>
    <property type="molecule type" value="Genomic_DNA"/>
</dbReference>
<evidence type="ECO:0000259" key="1">
    <source>
        <dbReference type="Pfam" id="PF12728"/>
    </source>
</evidence>
<protein>
    <submittedName>
        <fullName evidence="2">Helix-turn-helix domain-containing protein</fullName>
    </submittedName>
</protein>
<name>A0ABU0WKS2_9PROT</name>
<evidence type="ECO:0000313" key="2">
    <source>
        <dbReference type="EMBL" id="MDQ2104437.1"/>
    </source>
</evidence>
<sequence length="92" mass="10272">MTMQATSPLLLPAPASSISPLDTALPDYLTPDALAAMLGISERTLQRWHAARRGPARCKVGKLIRYRIEAVRDWLAANEERPVVRRADRRGH</sequence>
<feature type="domain" description="Helix-turn-helix" evidence="1">
    <location>
        <begin position="28"/>
        <end position="78"/>
    </location>
</feature>
<dbReference type="Gene3D" id="1.10.10.10">
    <property type="entry name" value="Winged helix-like DNA-binding domain superfamily/Winged helix DNA-binding domain"/>
    <property type="match status" value="1"/>
</dbReference>
<dbReference type="InterPro" id="IPR036388">
    <property type="entry name" value="WH-like_DNA-bd_sf"/>
</dbReference>